<dbReference type="Pfam" id="PF01850">
    <property type="entry name" value="PIN"/>
    <property type="match status" value="1"/>
</dbReference>
<evidence type="ECO:0000259" key="1">
    <source>
        <dbReference type="Pfam" id="PF01850"/>
    </source>
</evidence>
<feature type="domain" description="PIN" evidence="1">
    <location>
        <begin position="10"/>
        <end position="136"/>
    </location>
</feature>
<dbReference type="InterPro" id="IPR029060">
    <property type="entry name" value="PIN-like_dom_sf"/>
</dbReference>
<evidence type="ECO:0000313" key="2">
    <source>
        <dbReference type="EMBL" id="KKR82472.1"/>
    </source>
</evidence>
<dbReference type="EMBL" id="LCAB01000012">
    <property type="protein sequence ID" value="KKR82472.1"/>
    <property type="molecule type" value="Genomic_DNA"/>
</dbReference>
<protein>
    <submittedName>
        <fullName evidence="2">PilT protein domain protein</fullName>
    </submittedName>
</protein>
<dbReference type="SUPFAM" id="SSF88723">
    <property type="entry name" value="PIN domain-like"/>
    <property type="match status" value="1"/>
</dbReference>
<gene>
    <name evidence="2" type="ORF">UU29_C0012G0010</name>
</gene>
<sequence>MADNPPADPYLDTDIIIRLLTSDDVKKQQAAAKLFEQVEKGELLILAPDTVIADTVYVLSSPRLYHFPRVNIHDTLSVLLKLPNFKVDNKQAIIKALDLYVTHNIDFSDAFLAALTLQTESKIIFSYDLDYKKIPHLKRIEP</sequence>
<accession>A0A0G0X4D2</accession>
<comment type="caution">
    <text evidence="2">The sequence shown here is derived from an EMBL/GenBank/DDBJ whole genome shotgun (WGS) entry which is preliminary data.</text>
</comment>
<dbReference type="AlphaFoldDB" id="A0A0G0X4D2"/>
<dbReference type="Proteomes" id="UP000034601">
    <property type="component" value="Unassembled WGS sequence"/>
</dbReference>
<reference evidence="2 3" key="1">
    <citation type="journal article" date="2015" name="Nature">
        <title>rRNA introns, odd ribosomes, and small enigmatic genomes across a large radiation of phyla.</title>
        <authorList>
            <person name="Brown C.T."/>
            <person name="Hug L.A."/>
            <person name="Thomas B.C."/>
            <person name="Sharon I."/>
            <person name="Castelle C.J."/>
            <person name="Singh A."/>
            <person name="Wilkins M.J."/>
            <person name="Williams K.H."/>
            <person name="Banfield J.F."/>
        </authorList>
    </citation>
    <scope>NUCLEOTIDE SEQUENCE [LARGE SCALE GENOMIC DNA]</scope>
</reference>
<name>A0A0G0X4D2_9BACT</name>
<organism evidence="2 3">
    <name type="scientific">Candidatus Daviesbacteria bacterium GW2011_GWA2_40_9</name>
    <dbReference type="NCBI Taxonomy" id="1618424"/>
    <lineage>
        <taxon>Bacteria</taxon>
        <taxon>Candidatus Daviesiibacteriota</taxon>
    </lineage>
</organism>
<evidence type="ECO:0000313" key="3">
    <source>
        <dbReference type="Proteomes" id="UP000034601"/>
    </source>
</evidence>
<proteinExistence type="predicted"/>
<dbReference type="InterPro" id="IPR002716">
    <property type="entry name" value="PIN_dom"/>
</dbReference>
<dbReference type="Gene3D" id="3.40.50.1010">
    <property type="entry name" value="5'-nuclease"/>
    <property type="match status" value="1"/>
</dbReference>